<gene>
    <name evidence="2" type="ORF">NL394_17700</name>
</gene>
<dbReference type="EMBL" id="CP101185">
    <property type="protein sequence ID" value="UYV96862.1"/>
    <property type="molecule type" value="Genomic_DNA"/>
</dbReference>
<dbReference type="InterPro" id="IPR021145">
    <property type="entry name" value="Portal_protein_SPP1_Gp6-like"/>
</dbReference>
<evidence type="ECO:0000256" key="1">
    <source>
        <dbReference type="SAM" id="MobiDB-lite"/>
    </source>
</evidence>
<dbReference type="Proteomes" id="UP001163293">
    <property type="component" value="Chromosome"/>
</dbReference>
<proteinExistence type="predicted"/>
<dbReference type="RefSeq" id="WP_264398725.1">
    <property type="nucleotide sequence ID" value="NZ_CP101180.1"/>
</dbReference>
<accession>A0AAX3EI87</accession>
<organism evidence="2 3">
    <name type="scientific">Paenarthrobacter ureafaciens</name>
    <dbReference type="NCBI Taxonomy" id="37931"/>
    <lineage>
        <taxon>Bacteria</taxon>
        <taxon>Bacillati</taxon>
        <taxon>Actinomycetota</taxon>
        <taxon>Actinomycetes</taxon>
        <taxon>Micrococcales</taxon>
        <taxon>Micrococcaceae</taxon>
        <taxon>Paenarthrobacter</taxon>
    </lineage>
</organism>
<dbReference type="AlphaFoldDB" id="A0AAX3EI87"/>
<evidence type="ECO:0000313" key="2">
    <source>
        <dbReference type="EMBL" id="UYV96862.1"/>
    </source>
</evidence>
<evidence type="ECO:0000313" key="3">
    <source>
        <dbReference type="Proteomes" id="UP001163293"/>
    </source>
</evidence>
<name>A0AAX3EI87_PAEUR</name>
<dbReference type="Pfam" id="PF05133">
    <property type="entry name" value="SPP1_portal"/>
    <property type="match status" value="1"/>
</dbReference>
<keyword evidence="3" id="KW-1185">Reference proteome</keyword>
<protein>
    <submittedName>
        <fullName evidence="2">Phage portal protein</fullName>
    </submittedName>
</protein>
<sequence>MALPANGAAWPPHNVAHIHEDFAIWSAWYANDIAMLRTAYSANGTPGPAGVRRGLLNRVADWFWTPKGSDGEAGVTKLHVPLASDLCQVSADLLYSEPPTFTVEDSKGKNKAVQDRLDLITGAGFDQTLIASAEVAAALGGSYLRATWDDSLYKHVFLTKVDADGALPVFRYGRLVEVTFWRVVDVEGTVFTRHLEHHSLNSFGIGVIEQALYQGSATDIGTRIPLTESAATKHLATVVDANSVISTQTPGLAVEYVPNMTPTRKWRTDPHGAYLGRSDLDGIESFLDALDRVYSSLMRELELGKARLVVPSYMMNDLGPGKGAAFDNDRAIISEVLASPGAVADSKLAIEKVQFDIRVTEHLEMAAALLAVIIRTAGYSSQTFGEKDATGGDKTATEVTAKERRSYLTRDRKIRAATPALERILFKALAMDAALFSTNLVPAPVTVAFADAVQTPLEALAATVNLLKQAESASIETRLLILHPDWDETQISAEAAKIQQEKSVFPDPATFGTVVNDGATPAGTGGQPAGNDRGSNSGAGQ</sequence>
<reference evidence="2" key="1">
    <citation type="submission" date="2022-07" db="EMBL/GenBank/DDBJ databases">
        <authorList>
            <person name="Wu T."/>
        </authorList>
    </citation>
    <scope>NUCLEOTIDE SEQUENCE</scope>
    <source>
        <strain evidence="2">SD-1</strain>
    </source>
</reference>
<feature type="region of interest" description="Disordered" evidence="1">
    <location>
        <begin position="508"/>
        <end position="541"/>
    </location>
</feature>